<organism evidence="7 8">
    <name type="scientific">Colletotrichum noveboracense</name>
    <dbReference type="NCBI Taxonomy" id="2664923"/>
    <lineage>
        <taxon>Eukaryota</taxon>
        <taxon>Fungi</taxon>
        <taxon>Dikarya</taxon>
        <taxon>Ascomycota</taxon>
        <taxon>Pezizomycotina</taxon>
        <taxon>Sordariomycetes</taxon>
        <taxon>Hypocreomycetidae</taxon>
        <taxon>Glomerellales</taxon>
        <taxon>Glomerellaceae</taxon>
        <taxon>Colletotrichum</taxon>
        <taxon>Colletotrichum gloeosporioides species complex</taxon>
    </lineage>
</organism>
<keyword evidence="8" id="KW-1185">Reference proteome</keyword>
<feature type="non-terminal residue" evidence="7">
    <location>
        <position position="1"/>
    </location>
</feature>
<dbReference type="GO" id="GO:0003677">
    <property type="term" value="F:DNA binding"/>
    <property type="evidence" value="ECO:0007669"/>
    <property type="project" value="InterPro"/>
</dbReference>
<evidence type="ECO:0000256" key="5">
    <source>
        <dbReference type="ARBA" id="ARBA00023242"/>
    </source>
</evidence>
<proteinExistence type="predicted"/>
<dbReference type="EMBL" id="CAMGZC010000623">
    <property type="protein sequence ID" value="CAI0648923.1"/>
    <property type="molecule type" value="Genomic_DNA"/>
</dbReference>
<dbReference type="GO" id="GO:0006351">
    <property type="term" value="P:DNA-templated transcription"/>
    <property type="evidence" value="ECO:0007669"/>
    <property type="project" value="InterPro"/>
</dbReference>
<protein>
    <recommendedName>
        <fullName evidence="6">Xylanolytic transcriptional activator regulatory domain-containing protein</fullName>
    </recommendedName>
</protein>
<dbReference type="InterPro" id="IPR007219">
    <property type="entry name" value="XnlR_reg_dom"/>
</dbReference>
<evidence type="ECO:0000259" key="6">
    <source>
        <dbReference type="Pfam" id="PF04082"/>
    </source>
</evidence>
<name>A0A9W4RUU7_9PEZI</name>
<dbReference type="PANTHER" id="PTHR47660">
    <property type="entry name" value="TRANSCRIPTION FACTOR WITH C2H2 AND ZN(2)-CYS(6) DNA BINDING DOMAIN (EUROFUNG)-RELATED-RELATED"/>
    <property type="match status" value="1"/>
</dbReference>
<gene>
    <name evidence="7" type="ORF">CGXH109_LOCUS80738</name>
</gene>
<evidence type="ECO:0000313" key="8">
    <source>
        <dbReference type="Proteomes" id="UP001152533"/>
    </source>
</evidence>
<comment type="caution">
    <text evidence="7">The sequence shown here is derived from an EMBL/GenBank/DDBJ whole genome shotgun (WGS) entry which is preliminary data.</text>
</comment>
<keyword evidence="3" id="KW-0805">Transcription regulation</keyword>
<dbReference type="Proteomes" id="UP001152533">
    <property type="component" value="Unassembled WGS sequence"/>
</dbReference>
<dbReference type="AlphaFoldDB" id="A0A9W4RUU7"/>
<evidence type="ECO:0000256" key="3">
    <source>
        <dbReference type="ARBA" id="ARBA00023015"/>
    </source>
</evidence>
<evidence type="ECO:0000256" key="4">
    <source>
        <dbReference type="ARBA" id="ARBA00023163"/>
    </source>
</evidence>
<sequence>MTAVAEKAALELDIGQGSWADDSFQFNDFLTSFGAPDVFGIDSSMLSSLAPMLAPSSRVNLQTEARPSLLIESSDKSVVSDEASKVYDNTLGNWKPAQGASSRTESLFISVTEQASMIVYLVQKHSANPPSLATSTSFPSARILGEMLQIFLSKQQDDIVGMIHLPTFNVADCDPLLLAAMVSAGAAFSTHPLANEFGFALMDVVRMVLMDSGDRDNAMTRSLSFIQAMTLVCECALWSGDQRKTEMSDATSAILASILRHSKRLFRVSYELFTPSVNGDEEELHLSWIKWANQESFKRAVHRFYLQCIQRSAFRNTPSPIPSHDMTVPLPDTSKLWLAESAEKWSITYSEVLDGGPEDQKGLSLSRCLSDVSVLKRLPPSFDLIFAVLMASCSVIPTLVVARTRYLATNIACRTNWARGIPDTWEITTTDLRTSNDVRYILKSEPDASNALASFYFAYSEFCASAPMPMVDALLGNESYWSSREAFEQLRSWAGTRQARRATWHSGQILRAMRRLSPKDRADFHAFACYQAMLSLWVYSLYQTCPASMTGGEAQSTEDELRILIDGEETIKSQRWISYGNGKPYISSVAGNIENDCRSTNDIVAGTRSSDGEEGLLVSALER</sequence>
<keyword evidence="5" id="KW-0539">Nucleus</keyword>
<accession>A0A9W4RUU7</accession>
<evidence type="ECO:0000256" key="1">
    <source>
        <dbReference type="ARBA" id="ARBA00022723"/>
    </source>
</evidence>
<evidence type="ECO:0000313" key="7">
    <source>
        <dbReference type="EMBL" id="CAI0648923.1"/>
    </source>
</evidence>
<dbReference type="Pfam" id="PF04082">
    <property type="entry name" value="Fungal_trans"/>
    <property type="match status" value="1"/>
</dbReference>
<feature type="domain" description="Xylanolytic transcriptional activator regulatory" evidence="6">
    <location>
        <begin position="148"/>
        <end position="352"/>
    </location>
</feature>
<reference evidence="7" key="1">
    <citation type="submission" date="2022-08" db="EMBL/GenBank/DDBJ databases">
        <authorList>
            <person name="Giroux E."/>
            <person name="Giroux E."/>
        </authorList>
    </citation>
    <scope>NUCLEOTIDE SEQUENCE</scope>
    <source>
        <strain evidence="7">H1091258</strain>
    </source>
</reference>
<keyword evidence="2" id="KW-0862">Zinc</keyword>
<keyword evidence="1" id="KW-0479">Metal-binding</keyword>
<evidence type="ECO:0000256" key="2">
    <source>
        <dbReference type="ARBA" id="ARBA00022833"/>
    </source>
</evidence>
<dbReference type="GO" id="GO:0008270">
    <property type="term" value="F:zinc ion binding"/>
    <property type="evidence" value="ECO:0007669"/>
    <property type="project" value="InterPro"/>
</dbReference>
<dbReference type="PANTHER" id="PTHR47660:SF2">
    <property type="entry name" value="TRANSCRIPTION FACTOR WITH C2H2 AND ZN(2)-CYS(6) DNA BINDING DOMAIN (EUROFUNG)"/>
    <property type="match status" value="1"/>
</dbReference>
<keyword evidence="4" id="KW-0804">Transcription</keyword>